<dbReference type="PANTHER" id="PTHR43531">
    <property type="entry name" value="PROTEIN ICFG"/>
    <property type="match status" value="1"/>
</dbReference>
<keyword evidence="3" id="KW-0812">Transmembrane</keyword>
<organism evidence="5 6">
    <name type="scientific">Geothrix rubra</name>
    <dbReference type="NCBI Taxonomy" id="2927977"/>
    <lineage>
        <taxon>Bacteria</taxon>
        <taxon>Pseudomonadati</taxon>
        <taxon>Acidobacteriota</taxon>
        <taxon>Holophagae</taxon>
        <taxon>Holophagales</taxon>
        <taxon>Holophagaceae</taxon>
        <taxon>Geothrix</taxon>
    </lineage>
</organism>
<gene>
    <name evidence="5" type="ORF">GETHPA_09580</name>
</gene>
<dbReference type="SUPFAM" id="SSF58104">
    <property type="entry name" value="Methyl-accepting chemotaxis protein (MCP) signaling domain"/>
    <property type="match status" value="1"/>
</dbReference>
<comment type="caution">
    <text evidence="5">The sequence shown here is derived from an EMBL/GenBank/DDBJ whole genome shotgun (WGS) entry which is preliminary data.</text>
</comment>
<dbReference type="EMBL" id="BSDD01000002">
    <property type="protein sequence ID" value="GLH69425.1"/>
    <property type="molecule type" value="Genomic_DNA"/>
</dbReference>
<keyword evidence="3" id="KW-0472">Membrane</keyword>
<feature type="transmembrane region" description="Helical" evidence="3">
    <location>
        <begin position="12"/>
        <end position="34"/>
    </location>
</feature>
<feature type="domain" description="HAMP" evidence="4">
    <location>
        <begin position="321"/>
        <end position="373"/>
    </location>
</feature>
<proteinExistence type="inferred from homology"/>
<reference evidence="5 6" key="1">
    <citation type="journal article" date="2023" name="Antonie Van Leeuwenhoek">
        <title>Mesoterricola silvestris gen. nov., sp. nov., Mesoterricola sediminis sp. nov., Geothrix oryzae sp. nov., Geothrix edaphica sp. nov., Geothrix rubra sp. nov., and Geothrix limicola sp. nov., six novel members of Acidobacteriota isolated from soils.</title>
        <authorList>
            <person name="Itoh H."/>
            <person name="Sugisawa Y."/>
            <person name="Mise K."/>
            <person name="Xu Z."/>
            <person name="Kuniyasu M."/>
            <person name="Ushijima N."/>
            <person name="Kawano K."/>
            <person name="Kobayashi E."/>
            <person name="Shiratori Y."/>
            <person name="Masuda Y."/>
            <person name="Senoo K."/>
        </authorList>
    </citation>
    <scope>NUCLEOTIDE SEQUENCE [LARGE SCALE GENOMIC DNA]</scope>
    <source>
        <strain evidence="5 6">Red803</strain>
    </source>
</reference>
<accession>A0ABQ5Q5N6</accession>
<dbReference type="SMART" id="SM00304">
    <property type="entry name" value="HAMP"/>
    <property type="match status" value="2"/>
</dbReference>
<evidence type="ECO:0000256" key="3">
    <source>
        <dbReference type="SAM" id="Phobius"/>
    </source>
</evidence>
<dbReference type="RefSeq" id="WP_285723445.1">
    <property type="nucleotide sequence ID" value="NZ_BSDD01000002.1"/>
</dbReference>
<sequence>MIFDLIHVRIRIKLLGLVLLPVVGGGLLSGLQVAQQTRLLDRMARLRAASSASGAVVDLVQALQVESARTALYLGLKGASHQGDMLAARAETDRRRAALEGAVTGREAVLSQPVLDDGLLAQLRQRADRQGGSQELLDGYGREVDALLRVEERLLLPAAGTPLEGPFRAFASLMRAKESAGQEQAILAQAFSQGTFGPGLQDRLAAAADALKVQGEAFQATAPEAARAAYRDALAGPAAPDFDRLLAMGMAGKLDQDPEAWARAAGARLDAIKAVQDRMGLDLLAEARGLEDGARTRRWLLVGGFGLFGLLVLAWTWRATVLITEPIHELAEGMARMEEGDLRIQLPVHSYDETGRMTQAFNAMSARLRELVRGLQHHAGRLGGGASALSASAGQVSSATGQLAQSARVQREASEEVASAVTQLQASVLQVQASLESMLDGGRDAGNRVRETARQAQAVVAALGEVVARTGQAVQSIQAIQALAQSGRQILEGPREADTALRLHQISIQSEKAAAQVSGLVEASRSALQAGAARVEAMVATMATVDAALGDIELAAGEIHQAAENQAKVSTEVSRRMEASLAAAGDVQLAAAQLANTAPELVLTSRELVGVAEALRNSAAAFQAE</sequence>
<protein>
    <recommendedName>
        <fullName evidence="4">HAMP domain-containing protein</fullName>
    </recommendedName>
</protein>
<name>A0ABQ5Q5N6_9BACT</name>
<evidence type="ECO:0000256" key="2">
    <source>
        <dbReference type="ARBA" id="ARBA00029447"/>
    </source>
</evidence>
<dbReference type="InterPro" id="IPR013587">
    <property type="entry name" value="Nitrate/nitrite_sensing"/>
</dbReference>
<dbReference type="InterPro" id="IPR003660">
    <property type="entry name" value="HAMP_dom"/>
</dbReference>
<evidence type="ECO:0000256" key="1">
    <source>
        <dbReference type="ARBA" id="ARBA00022500"/>
    </source>
</evidence>
<dbReference type="PANTHER" id="PTHR43531:SF11">
    <property type="entry name" value="METHYL-ACCEPTING CHEMOTAXIS PROTEIN 3"/>
    <property type="match status" value="1"/>
</dbReference>
<dbReference type="Proteomes" id="UP001165089">
    <property type="component" value="Unassembled WGS sequence"/>
</dbReference>
<dbReference type="PROSITE" id="PS50885">
    <property type="entry name" value="HAMP"/>
    <property type="match status" value="1"/>
</dbReference>
<dbReference type="Pfam" id="PF00672">
    <property type="entry name" value="HAMP"/>
    <property type="match status" value="1"/>
</dbReference>
<dbReference type="InterPro" id="IPR004089">
    <property type="entry name" value="MCPsignal_dom"/>
</dbReference>
<dbReference type="SMART" id="SM00283">
    <property type="entry name" value="MA"/>
    <property type="match status" value="1"/>
</dbReference>
<dbReference type="InterPro" id="IPR051310">
    <property type="entry name" value="MCP_chemotaxis"/>
</dbReference>
<evidence type="ECO:0000259" key="4">
    <source>
        <dbReference type="PROSITE" id="PS50885"/>
    </source>
</evidence>
<keyword evidence="6" id="KW-1185">Reference proteome</keyword>
<evidence type="ECO:0000313" key="6">
    <source>
        <dbReference type="Proteomes" id="UP001165089"/>
    </source>
</evidence>
<keyword evidence="1" id="KW-0145">Chemotaxis</keyword>
<dbReference type="CDD" id="cd06225">
    <property type="entry name" value="HAMP"/>
    <property type="match status" value="1"/>
</dbReference>
<comment type="similarity">
    <text evidence="2">Belongs to the methyl-accepting chemotaxis (MCP) protein family.</text>
</comment>
<keyword evidence="3" id="KW-1133">Transmembrane helix</keyword>
<evidence type="ECO:0000313" key="5">
    <source>
        <dbReference type="EMBL" id="GLH69425.1"/>
    </source>
</evidence>
<dbReference type="Pfam" id="PF08376">
    <property type="entry name" value="NIT"/>
    <property type="match status" value="1"/>
</dbReference>
<dbReference type="Gene3D" id="1.10.287.950">
    <property type="entry name" value="Methyl-accepting chemotaxis protein"/>
    <property type="match status" value="2"/>
</dbReference>